<evidence type="ECO:0000313" key="3">
    <source>
        <dbReference type="Proteomes" id="UP001519460"/>
    </source>
</evidence>
<evidence type="ECO:0000256" key="1">
    <source>
        <dbReference type="SAM" id="MobiDB-lite"/>
    </source>
</evidence>
<dbReference type="Proteomes" id="UP001519460">
    <property type="component" value="Unassembled WGS sequence"/>
</dbReference>
<comment type="caution">
    <text evidence="2">The sequence shown here is derived from an EMBL/GenBank/DDBJ whole genome shotgun (WGS) entry which is preliminary data.</text>
</comment>
<feature type="compositionally biased region" description="Basic and acidic residues" evidence="1">
    <location>
        <begin position="124"/>
        <end position="136"/>
    </location>
</feature>
<gene>
    <name evidence="2" type="ORF">BaRGS_00034838</name>
</gene>
<feature type="region of interest" description="Disordered" evidence="1">
    <location>
        <begin position="105"/>
        <end position="136"/>
    </location>
</feature>
<accession>A0ABD0JG47</accession>
<protein>
    <submittedName>
        <fullName evidence="2">Uncharacterized protein</fullName>
    </submittedName>
</protein>
<name>A0ABD0JG47_9CAEN</name>
<evidence type="ECO:0000313" key="2">
    <source>
        <dbReference type="EMBL" id="KAK7473933.1"/>
    </source>
</evidence>
<reference evidence="2 3" key="1">
    <citation type="journal article" date="2023" name="Sci. Data">
        <title>Genome assembly of the Korean intertidal mud-creeper Batillaria attramentaria.</title>
        <authorList>
            <person name="Patra A.K."/>
            <person name="Ho P.T."/>
            <person name="Jun S."/>
            <person name="Lee S.J."/>
            <person name="Kim Y."/>
            <person name="Won Y.J."/>
        </authorList>
    </citation>
    <scope>NUCLEOTIDE SEQUENCE [LARGE SCALE GENOMIC DNA]</scope>
    <source>
        <strain evidence="2">Wonlab-2016</strain>
    </source>
</reference>
<feature type="non-terminal residue" evidence="2">
    <location>
        <position position="136"/>
    </location>
</feature>
<keyword evidence="3" id="KW-1185">Reference proteome</keyword>
<dbReference type="EMBL" id="JACVVK020000453">
    <property type="protein sequence ID" value="KAK7473933.1"/>
    <property type="molecule type" value="Genomic_DNA"/>
</dbReference>
<sequence length="136" mass="15132">MSFARCWGPVFKHLRSNGQSGRLADGVGGMMYGRVALWTQADGRLKQAAVKRSFMSHRCQVLANSRQPFPALPLPCLSGREAELLRFACEESELRRFMRHLTEAATARDKSRVASPSSANFIAPEKKEPRGKSTSH</sequence>
<organism evidence="2 3">
    <name type="scientific">Batillaria attramentaria</name>
    <dbReference type="NCBI Taxonomy" id="370345"/>
    <lineage>
        <taxon>Eukaryota</taxon>
        <taxon>Metazoa</taxon>
        <taxon>Spiralia</taxon>
        <taxon>Lophotrochozoa</taxon>
        <taxon>Mollusca</taxon>
        <taxon>Gastropoda</taxon>
        <taxon>Caenogastropoda</taxon>
        <taxon>Sorbeoconcha</taxon>
        <taxon>Cerithioidea</taxon>
        <taxon>Batillariidae</taxon>
        <taxon>Batillaria</taxon>
    </lineage>
</organism>
<dbReference type="AlphaFoldDB" id="A0ABD0JG47"/>
<proteinExistence type="predicted"/>